<reference evidence="1 3" key="1">
    <citation type="submission" date="2024-01" db="EMBL/GenBank/DDBJ databases">
        <title>A draft genome for the cacao thread blight pathogen Marasmiellus scandens.</title>
        <authorList>
            <person name="Baruah I.K."/>
            <person name="Leung J."/>
            <person name="Bukari Y."/>
            <person name="Amoako-Attah I."/>
            <person name="Meinhardt L.W."/>
            <person name="Bailey B.A."/>
            <person name="Cohen S.P."/>
        </authorList>
    </citation>
    <scope>NUCLEOTIDE SEQUENCE [LARGE SCALE GENOMIC DNA]</scope>
    <source>
        <strain evidence="1 3">GH-19</strain>
    </source>
</reference>
<dbReference type="Proteomes" id="UP001498398">
    <property type="component" value="Unassembled WGS sequence"/>
</dbReference>
<evidence type="ECO:0000313" key="1">
    <source>
        <dbReference type="EMBL" id="KAK7438921.1"/>
    </source>
</evidence>
<protein>
    <submittedName>
        <fullName evidence="1">Uncharacterized protein</fullName>
    </submittedName>
</protein>
<proteinExistence type="predicted"/>
<evidence type="ECO:0000313" key="2">
    <source>
        <dbReference type="EMBL" id="KAK7459443.1"/>
    </source>
</evidence>
<name>A0ABR1IUE9_9AGAR</name>
<dbReference type="EMBL" id="JBANRG010000016">
    <property type="protein sequence ID" value="KAK7459443.1"/>
    <property type="molecule type" value="Genomic_DNA"/>
</dbReference>
<gene>
    <name evidence="2" type="ORF">VKT23_009424</name>
    <name evidence="1" type="ORF">VKT23_017848</name>
</gene>
<comment type="caution">
    <text evidence="1">The sequence shown here is derived from an EMBL/GenBank/DDBJ whole genome shotgun (WGS) entry which is preliminary data.</text>
</comment>
<organism evidence="1 3">
    <name type="scientific">Marasmiellus scandens</name>
    <dbReference type="NCBI Taxonomy" id="2682957"/>
    <lineage>
        <taxon>Eukaryota</taxon>
        <taxon>Fungi</taxon>
        <taxon>Dikarya</taxon>
        <taxon>Basidiomycota</taxon>
        <taxon>Agaricomycotina</taxon>
        <taxon>Agaricomycetes</taxon>
        <taxon>Agaricomycetidae</taxon>
        <taxon>Agaricales</taxon>
        <taxon>Marasmiineae</taxon>
        <taxon>Omphalotaceae</taxon>
        <taxon>Marasmiellus</taxon>
    </lineage>
</organism>
<evidence type="ECO:0000313" key="3">
    <source>
        <dbReference type="Proteomes" id="UP001498398"/>
    </source>
</evidence>
<dbReference type="EMBL" id="JBANRG010000076">
    <property type="protein sequence ID" value="KAK7438921.1"/>
    <property type="molecule type" value="Genomic_DNA"/>
</dbReference>
<keyword evidence="3" id="KW-1185">Reference proteome</keyword>
<accession>A0ABR1IUE9</accession>
<sequence length="614" mass="69924">MAYIPTDYSSIMLGTYLGLQDPYTPLSSLQTFANAQSTSDRSISTGIREYIDFGSYEAPSTNNFSMYHCKHDDEMLLLTLQKGELDQHNSSRHRLEWLWHLVRAAVPGSYLSESRWLWQSLVRSDDVWLLWSDGDEKAIPRVSTARDLSLPDDLDVVADILRSRIDSPPWTHHSLNSAPLDKLGLPHGARLSVVLWAALLTLNRLKRGSNPFTLDYDIPRLVEKWWDVLPSSVRKQVTVLSTDASWETFCEMKQICYLHCPSMWRCWFTIQNYVRVPSSLCFELPSATEQFRADSDSSCLYCSKSLWNQKPYIRPMYLYGAIKPHIIALFCIQKIVQRFHPHCDWNMTIVASSVNDKGIEVNSAHKLLNYTVLSQIDRWILDFFRTRHVPSQRDKFRLLLPDTEWIPDVWLDILEEEDNLEIHLIETQQAINNRYTAFPTAIASPPSDSCDGPSWICAVVLFLTAKYTGFGPAAARTFEEIIENDFSALFKTFPEPAGTDTTDIFLRCLKNSGHTCFNDSTARLYSSAYLLLVESPDVPVVGYGQRVGYQGPISVLKKCSVCECVDAIHQLGHFVDQNMGVVLGASSRDSDMETLSSRVTGKLVRISIKFFLTY</sequence>